<name>A0ABV8CGF5_9GAMM</name>
<dbReference type="InterPro" id="IPR010982">
    <property type="entry name" value="Lambda_DNA-bd_dom_sf"/>
</dbReference>
<dbReference type="CDD" id="cd00093">
    <property type="entry name" value="HTH_XRE"/>
    <property type="match status" value="1"/>
</dbReference>
<proteinExistence type="predicted"/>
<evidence type="ECO:0000313" key="2">
    <source>
        <dbReference type="EMBL" id="MFC3909315.1"/>
    </source>
</evidence>
<dbReference type="RefSeq" id="WP_382343418.1">
    <property type="nucleotide sequence ID" value="NZ_JBHSAB010000023.1"/>
</dbReference>
<organism evidence="2 3">
    <name type="scientific">Legionella dresdenensis</name>
    <dbReference type="NCBI Taxonomy" id="450200"/>
    <lineage>
        <taxon>Bacteria</taxon>
        <taxon>Pseudomonadati</taxon>
        <taxon>Pseudomonadota</taxon>
        <taxon>Gammaproteobacteria</taxon>
        <taxon>Legionellales</taxon>
        <taxon>Legionellaceae</taxon>
        <taxon>Legionella</taxon>
    </lineage>
</organism>
<evidence type="ECO:0000259" key="1">
    <source>
        <dbReference type="PROSITE" id="PS50943"/>
    </source>
</evidence>
<reference evidence="3" key="1">
    <citation type="journal article" date="2019" name="Int. J. Syst. Evol. Microbiol.">
        <title>The Global Catalogue of Microorganisms (GCM) 10K type strain sequencing project: providing services to taxonomists for standard genome sequencing and annotation.</title>
        <authorList>
            <consortium name="The Broad Institute Genomics Platform"/>
            <consortium name="The Broad Institute Genome Sequencing Center for Infectious Disease"/>
            <person name="Wu L."/>
            <person name="Ma J."/>
        </authorList>
    </citation>
    <scope>NUCLEOTIDE SEQUENCE [LARGE SCALE GENOMIC DNA]</scope>
    <source>
        <strain evidence="3">CCUG 59858</strain>
    </source>
</reference>
<feature type="domain" description="HTH cro/C1-type" evidence="1">
    <location>
        <begin position="29"/>
        <end position="77"/>
    </location>
</feature>
<protein>
    <submittedName>
        <fullName evidence="2">Helix-turn-helix domain-containing protein</fullName>
    </submittedName>
</protein>
<evidence type="ECO:0000313" key="3">
    <source>
        <dbReference type="Proteomes" id="UP001595758"/>
    </source>
</evidence>
<comment type="caution">
    <text evidence="2">The sequence shown here is derived from an EMBL/GenBank/DDBJ whole genome shotgun (WGS) entry which is preliminary data.</text>
</comment>
<gene>
    <name evidence="2" type="ORF">ACFORL_09555</name>
</gene>
<dbReference type="InterPro" id="IPR001387">
    <property type="entry name" value="Cro/C1-type_HTH"/>
</dbReference>
<sequence>MEREHFVQGFSQRLIMLMKKANLISSASKAGVKISTLAEVCGCSHQMARRYVLGEALPEIDVTYKIANWLKVSPGWLLFGEETKIPSNITQENIIQIESDLFEYILMKSTLLLELTKDPKELVHFIIDSVRDATHIKADKEELMKIVDISVNSAMRFNGIKNDRKTKVSS</sequence>
<dbReference type="SMART" id="SM00530">
    <property type="entry name" value="HTH_XRE"/>
    <property type="match status" value="1"/>
</dbReference>
<dbReference type="Gene3D" id="1.10.260.40">
    <property type="entry name" value="lambda repressor-like DNA-binding domains"/>
    <property type="match status" value="1"/>
</dbReference>
<keyword evidence="3" id="KW-1185">Reference proteome</keyword>
<accession>A0ABV8CGF5</accession>
<dbReference type="EMBL" id="JBHSAB010000023">
    <property type="protein sequence ID" value="MFC3909315.1"/>
    <property type="molecule type" value="Genomic_DNA"/>
</dbReference>
<dbReference type="SUPFAM" id="SSF47413">
    <property type="entry name" value="lambda repressor-like DNA-binding domains"/>
    <property type="match status" value="1"/>
</dbReference>
<dbReference type="Proteomes" id="UP001595758">
    <property type="component" value="Unassembled WGS sequence"/>
</dbReference>
<dbReference type="PROSITE" id="PS50943">
    <property type="entry name" value="HTH_CROC1"/>
    <property type="match status" value="1"/>
</dbReference>